<dbReference type="GO" id="GO:0005549">
    <property type="term" value="F:odorant binding"/>
    <property type="evidence" value="ECO:0007669"/>
    <property type="project" value="InterPro"/>
</dbReference>
<dbReference type="GO" id="GO:0007165">
    <property type="term" value="P:signal transduction"/>
    <property type="evidence" value="ECO:0007669"/>
    <property type="project" value="UniProtKB-KW"/>
</dbReference>
<evidence type="ECO:0000256" key="7">
    <source>
        <dbReference type="ARBA" id="ARBA00023136"/>
    </source>
</evidence>
<organism evidence="11 12">
    <name type="scientific">Pseudolycoriella hygida</name>
    <dbReference type="NCBI Taxonomy" id="35572"/>
    <lineage>
        <taxon>Eukaryota</taxon>
        <taxon>Metazoa</taxon>
        <taxon>Ecdysozoa</taxon>
        <taxon>Arthropoda</taxon>
        <taxon>Hexapoda</taxon>
        <taxon>Insecta</taxon>
        <taxon>Pterygota</taxon>
        <taxon>Neoptera</taxon>
        <taxon>Endopterygota</taxon>
        <taxon>Diptera</taxon>
        <taxon>Nematocera</taxon>
        <taxon>Sciaroidea</taxon>
        <taxon>Sciaridae</taxon>
        <taxon>Pseudolycoriella</taxon>
    </lineage>
</organism>
<keyword evidence="6 10" id="KW-1133">Transmembrane helix</keyword>
<proteinExistence type="predicted"/>
<dbReference type="PANTHER" id="PTHR21137:SF35">
    <property type="entry name" value="ODORANT RECEPTOR 19A-RELATED"/>
    <property type="match status" value="1"/>
</dbReference>
<evidence type="ECO:0000313" key="12">
    <source>
        <dbReference type="Proteomes" id="UP001151699"/>
    </source>
</evidence>
<comment type="caution">
    <text evidence="11">The sequence shown here is derived from an EMBL/GenBank/DDBJ whole genome shotgun (WGS) entry which is preliminary data.</text>
</comment>
<dbReference type="InterPro" id="IPR004117">
    <property type="entry name" value="7tm6_olfct_rcpt"/>
</dbReference>
<evidence type="ECO:0000256" key="4">
    <source>
        <dbReference type="ARBA" id="ARBA00022692"/>
    </source>
</evidence>
<dbReference type="EMBL" id="WJQU01000001">
    <property type="protein sequence ID" value="KAJ6649039.1"/>
    <property type="molecule type" value="Genomic_DNA"/>
</dbReference>
<evidence type="ECO:0000256" key="2">
    <source>
        <dbReference type="ARBA" id="ARBA00022475"/>
    </source>
</evidence>
<keyword evidence="12" id="KW-1185">Reference proteome</keyword>
<keyword evidence="7 10" id="KW-0472">Membrane</keyword>
<evidence type="ECO:0000256" key="5">
    <source>
        <dbReference type="ARBA" id="ARBA00022725"/>
    </source>
</evidence>
<keyword evidence="2" id="KW-1003">Cell membrane</keyword>
<evidence type="ECO:0000256" key="9">
    <source>
        <dbReference type="ARBA" id="ARBA00023224"/>
    </source>
</evidence>
<sequence>MSCAIKYETMGLNFKKLGSIRISEDQGLDKNQGFFYADLIHVIKNYQDLKDTTDKFKFCFGNLFLIQVATSAVTICGSVYAVAFSSFQTPVFLAVYAIVMIYSFFDIYVVAHFGNEIKHASSHLSDNLFESNWFEQPKSCKKIILILMEILRRPQQLVIAKVYPLDLDIFTRILRIAYSMFNILQSFN</sequence>
<evidence type="ECO:0000313" key="11">
    <source>
        <dbReference type="EMBL" id="KAJ6649039.1"/>
    </source>
</evidence>
<dbReference type="Pfam" id="PF02949">
    <property type="entry name" value="7tm_6"/>
    <property type="match status" value="1"/>
</dbReference>
<keyword evidence="4 10" id="KW-0812">Transmembrane</keyword>
<feature type="transmembrane region" description="Helical" evidence="10">
    <location>
        <begin position="63"/>
        <end position="85"/>
    </location>
</feature>
<dbReference type="GO" id="GO:0004984">
    <property type="term" value="F:olfactory receptor activity"/>
    <property type="evidence" value="ECO:0007669"/>
    <property type="project" value="InterPro"/>
</dbReference>
<evidence type="ECO:0000256" key="10">
    <source>
        <dbReference type="SAM" id="Phobius"/>
    </source>
</evidence>
<reference evidence="11" key="1">
    <citation type="submission" date="2022-07" db="EMBL/GenBank/DDBJ databases">
        <authorList>
            <person name="Trinca V."/>
            <person name="Uliana J.V.C."/>
            <person name="Torres T.T."/>
            <person name="Ward R.J."/>
            <person name="Monesi N."/>
        </authorList>
    </citation>
    <scope>NUCLEOTIDE SEQUENCE</scope>
    <source>
        <strain evidence="11">HSMRA1968</strain>
        <tissue evidence="11">Whole embryos</tissue>
    </source>
</reference>
<dbReference type="OrthoDB" id="7789606at2759"/>
<dbReference type="AlphaFoldDB" id="A0A9Q0NGG0"/>
<gene>
    <name evidence="11" type="primary">GPROR4</name>
    <name evidence="11" type="ORF">Bhyg_04271</name>
</gene>
<keyword evidence="9" id="KW-0807">Transducer</keyword>
<comment type="subcellular location">
    <subcellularLocation>
        <location evidence="1">Cell membrane</location>
        <topology evidence="1">Multi-pass membrane protein</topology>
    </subcellularLocation>
</comment>
<keyword evidence="8 11" id="KW-0675">Receptor</keyword>
<protein>
    <submittedName>
        <fullName evidence="11">Odorant receptor 4</fullName>
    </submittedName>
</protein>
<name>A0A9Q0NGG0_9DIPT</name>
<accession>A0A9Q0NGG0</accession>
<feature type="transmembrane region" description="Helical" evidence="10">
    <location>
        <begin position="91"/>
        <end position="111"/>
    </location>
</feature>
<evidence type="ECO:0000256" key="1">
    <source>
        <dbReference type="ARBA" id="ARBA00004651"/>
    </source>
</evidence>
<evidence type="ECO:0000256" key="3">
    <source>
        <dbReference type="ARBA" id="ARBA00022606"/>
    </source>
</evidence>
<keyword evidence="3" id="KW-0716">Sensory transduction</keyword>
<evidence type="ECO:0000256" key="6">
    <source>
        <dbReference type="ARBA" id="ARBA00022989"/>
    </source>
</evidence>
<keyword evidence="5" id="KW-0552">Olfaction</keyword>
<dbReference type="PANTHER" id="PTHR21137">
    <property type="entry name" value="ODORANT RECEPTOR"/>
    <property type="match status" value="1"/>
</dbReference>
<dbReference type="Proteomes" id="UP001151699">
    <property type="component" value="Chromosome A"/>
</dbReference>
<evidence type="ECO:0000256" key="8">
    <source>
        <dbReference type="ARBA" id="ARBA00023170"/>
    </source>
</evidence>
<dbReference type="GO" id="GO:0005886">
    <property type="term" value="C:plasma membrane"/>
    <property type="evidence" value="ECO:0007669"/>
    <property type="project" value="UniProtKB-SubCell"/>
</dbReference>